<protein>
    <submittedName>
        <fullName evidence="1">Uncharacterized protein</fullName>
    </submittedName>
</protein>
<dbReference type="AlphaFoldDB" id="A0A1Q3D0R5"/>
<keyword evidence="2" id="KW-1185">Reference proteome</keyword>
<dbReference type="EMBL" id="BDDD01003797">
    <property type="protein sequence ID" value="GAV86087.1"/>
    <property type="molecule type" value="Genomic_DNA"/>
</dbReference>
<organism evidence="1 2">
    <name type="scientific">Cephalotus follicularis</name>
    <name type="common">Albany pitcher plant</name>
    <dbReference type="NCBI Taxonomy" id="3775"/>
    <lineage>
        <taxon>Eukaryota</taxon>
        <taxon>Viridiplantae</taxon>
        <taxon>Streptophyta</taxon>
        <taxon>Embryophyta</taxon>
        <taxon>Tracheophyta</taxon>
        <taxon>Spermatophyta</taxon>
        <taxon>Magnoliopsida</taxon>
        <taxon>eudicotyledons</taxon>
        <taxon>Gunneridae</taxon>
        <taxon>Pentapetalae</taxon>
        <taxon>rosids</taxon>
        <taxon>fabids</taxon>
        <taxon>Oxalidales</taxon>
        <taxon>Cephalotaceae</taxon>
        <taxon>Cephalotus</taxon>
    </lineage>
</organism>
<gene>
    <name evidence="1" type="ORF">CFOL_v3_29520</name>
</gene>
<dbReference type="InParanoid" id="A0A1Q3D0R5"/>
<evidence type="ECO:0000313" key="1">
    <source>
        <dbReference type="EMBL" id="GAV86087.1"/>
    </source>
</evidence>
<dbReference type="Proteomes" id="UP000187406">
    <property type="component" value="Unassembled WGS sequence"/>
</dbReference>
<name>A0A1Q3D0R5_CEPFO</name>
<feature type="non-terminal residue" evidence="1">
    <location>
        <position position="102"/>
    </location>
</feature>
<proteinExistence type="predicted"/>
<accession>A0A1Q3D0R5</accession>
<evidence type="ECO:0000313" key="2">
    <source>
        <dbReference type="Proteomes" id="UP000187406"/>
    </source>
</evidence>
<reference evidence="2" key="1">
    <citation type="submission" date="2016-04" db="EMBL/GenBank/DDBJ databases">
        <title>Cephalotus genome sequencing.</title>
        <authorList>
            <person name="Fukushima K."/>
            <person name="Hasebe M."/>
            <person name="Fang X."/>
        </authorList>
    </citation>
    <scope>NUCLEOTIDE SEQUENCE [LARGE SCALE GENOMIC DNA]</scope>
    <source>
        <strain evidence="2">cv. St1</strain>
    </source>
</reference>
<sequence length="102" mass="10948">MSTMPDDCDFLPAGIEQAKDEAAKAQKKAEELVSSKARPSDLSLLEDAEEVREEAHISDCDVRTANTHGGENVEDEANVIGGPCVEVAKDDSLVSINVDSCW</sequence>
<comment type="caution">
    <text evidence="1">The sequence shown here is derived from an EMBL/GenBank/DDBJ whole genome shotgun (WGS) entry which is preliminary data.</text>
</comment>